<dbReference type="Proteomes" id="UP000182836">
    <property type="component" value="Unassembled WGS sequence"/>
</dbReference>
<dbReference type="GeneID" id="43759272"/>
<sequence length="57" mass="6769">MKQVENSLDEVCAPLFYELKKINEISNNYKKEKMLKVMFEKYTAENSKIHKIGNMNI</sequence>
<name>A0A1G8LAX7_ANEMI</name>
<proteinExistence type="predicted"/>
<dbReference type="EMBL" id="FNED01000005">
    <property type="protein sequence ID" value="SDI52868.1"/>
    <property type="molecule type" value="Genomic_DNA"/>
</dbReference>
<accession>A0A1G8LAX7</accession>
<dbReference type="RefSeq" id="WP_158502535.1">
    <property type="nucleotide sequence ID" value="NZ_BJOA01000066.1"/>
</dbReference>
<dbReference type="AlphaFoldDB" id="A0A1G8LAX7"/>
<evidence type="ECO:0000313" key="2">
    <source>
        <dbReference type="Proteomes" id="UP000182836"/>
    </source>
</evidence>
<evidence type="ECO:0000313" key="1">
    <source>
        <dbReference type="EMBL" id="SDI52868.1"/>
    </source>
</evidence>
<protein>
    <submittedName>
        <fullName evidence="1">Uncharacterized protein</fullName>
    </submittedName>
</protein>
<reference evidence="1 2" key="1">
    <citation type="submission" date="2016-10" db="EMBL/GenBank/DDBJ databases">
        <authorList>
            <person name="de Groot N.N."/>
        </authorList>
    </citation>
    <scope>NUCLEOTIDE SEQUENCE [LARGE SCALE GENOMIC DNA]</scope>
    <source>
        <strain evidence="1 2">DSM 2895</strain>
    </source>
</reference>
<organism evidence="1 2">
    <name type="scientific">Aneurinibacillus migulanus</name>
    <name type="common">Bacillus migulanus</name>
    <dbReference type="NCBI Taxonomy" id="47500"/>
    <lineage>
        <taxon>Bacteria</taxon>
        <taxon>Bacillati</taxon>
        <taxon>Bacillota</taxon>
        <taxon>Bacilli</taxon>
        <taxon>Bacillales</taxon>
        <taxon>Paenibacillaceae</taxon>
        <taxon>Aneurinibacillus group</taxon>
        <taxon>Aneurinibacillus</taxon>
    </lineage>
</organism>
<gene>
    <name evidence="1" type="ORF">SAMN04487909_1057</name>
</gene>
<dbReference type="OrthoDB" id="2591864at2"/>